<comment type="cofactor">
    <cofactor evidence="1">
        <name>Zn(2+)</name>
        <dbReference type="ChEBI" id="CHEBI:29105"/>
    </cofactor>
</comment>
<evidence type="ECO:0000259" key="6">
    <source>
        <dbReference type="SMART" id="SM00849"/>
    </source>
</evidence>
<dbReference type="InterPro" id="IPR051013">
    <property type="entry name" value="MBL_superfamily_lactonases"/>
</dbReference>
<sequence>MSHTIAQRFTLGDLTITALILGEICDTVADRFESGPLTGAGAPSRLPVICLHVAGPGLSVLIDACDPRQYPVTGTEPVGICTALRGAGCPPEGVTHVILTHGHHDHFCGVWDTDTDQANFPNARHILSARDWGDATLTAAAQHADGPAADPRPLEQLLGLGLLDLDTCTPALPPALTLIDAPGETDGHRVVRLCSQGQVFFFLADLFHLPAEIEMPDLCPVWADAAALNTSRRLLLDAILKSDARFMCSHMSEVFTAEMFSSSRSLVAPRSLK</sequence>
<evidence type="ECO:0000256" key="2">
    <source>
        <dbReference type="ARBA" id="ARBA00007749"/>
    </source>
</evidence>
<evidence type="ECO:0000313" key="8">
    <source>
        <dbReference type="Proteomes" id="UP001623232"/>
    </source>
</evidence>
<dbReference type="Gene3D" id="3.60.15.10">
    <property type="entry name" value="Ribonuclease Z/Hydroxyacylglutathione hydrolase-like"/>
    <property type="match status" value="1"/>
</dbReference>
<evidence type="ECO:0000256" key="5">
    <source>
        <dbReference type="ARBA" id="ARBA00022833"/>
    </source>
</evidence>
<keyword evidence="4" id="KW-0378">Hydrolase</keyword>
<dbReference type="InterPro" id="IPR001279">
    <property type="entry name" value="Metallo-B-lactamas"/>
</dbReference>
<accession>A0ABZ2XX32</accession>
<evidence type="ECO:0000256" key="1">
    <source>
        <dbReference type="ARBA" id="ARBA00001947"/>
    </source>
</evidence>
<dbReference type="EMBL" id="CP123584">
    <property type="protein sequence ID" value="WZK90668.1"/>
    <property type="molecule type" value="Genomic_DNA"/>
</dbReference>
<dbReference type="PANTHER" id="PTHR42978">
    <property type="entry name" value="QUORUM-QUENCHING LACTONASE YTNP-RELATED-RELATED"/>
    <property type="match status" value="1"/>
</dbReference>
<proteinExistence type="inferred from homology"/>
<dbReference type="InterPro" id="IPR036866">
    <property type="entry name" value="RibonucZ/Hydroxyglut_hydro"/>
</dbReference>
<evidence type="ECO:0000256" key="3">
    <source>
        <dbReference type="ARBA" id="ARBA00022723"/>
    </source>
</evidence>
<keyword evidence="3" id="KW-0479">Metal-binding</keyword>
<gene>
    <name evidence="7" type="ORF">QEZ52_09010</name>
</gene>
<evidence type="ECO:0000256" key="4">
    <source>
        <dbReference type="ARBA" id="ARBA00022801"/>
    </source>
</evidence>
<name>A0ABZ2XX32_9RHOB</name>
<dbReference type="PANTHER" id="PTHR42978:SF2">
    <property type="entry name" value="102 KBASES UNSTABLE REGION: FROM 1 TO 119443"/>
    <property type="match status" value="1"/>
</dbReference>
<dbReference type="SUPFAM" id="SSF56281">
    <property type="entry name" value="Metallo-hydrolase/oxidoreductase"/>
    <property type="match status" value="1"/>
</dbReference>
<dbReference type="RefSeq" id="WP_406649624.1">
    <property type="nucleotide sequence ID" value="NZ_CP123584.1"/>
</dbReference>
<dbReference type="Proteomes" id="UP001623232">
    <property type="component" value="Chromosome"/>
</dbReference>
<feature type="domain" description="Metallo-beta-lactamase" evidence="6">
    <location>
        <begin position="47"/>
        <end position="250"/>
    </location>
</feature>
<evidence type="ECO:0000313" key="7">
    <source>
        <dbReference type="EMBL" id="WZK90668.1"/>
    </source>
</evidence>
<protein>
    <submittedName>
        <fullName evidence="7">MBL fold metallo-hydrolase</fullName>
    </submittedName>
</protein>
<organism evidence="7 8">
    <name type="scientific">Aliisedimentitalea scapharcae</name>
    <dbReference type="NCBI Taxonomy" id="1524259"/>
    <lineage>
        <taxon>Bacteria</taxon>
        <taxon>Pseudomonadati</taxon>
        <taxon>Pseudomonadota</taxon>
        <taxon>Alphaproteobacteria</taxon>
        <taxon>Rhodobacterales</taxon>
        <taxon>Roseobacteraceae</taxon>
        <taxon>Aliisedimentitalea</taxon>
    </lineage>
</organism>
<keyword evidence="5" id="KW-0862">Zinc</keyword>
<dbReference type="Pfam" id="PF00753">
    <property type="entry name" value="Lactamase_B"/>
    <property type="match status" value="1"/>
</dbReference>
<comment type="similarity">
    <text evidence="2">Belongs to the metallo-beta-lactamase superfamily.</text>
</comment>
<dbReference type="SMART" id="SM00849">
    <property type="entry name" value="Lactamase_B"/>
    <property type="match status" value="1"/>
</dbReference>
<reference evidence="7 8" key="1">
    <citation type="submission" date="2023-04" db="EMBL/GenBank/DDBJ databases">
        <title>Complete genome sequence of Alisedimentitalea scapharcae.</title>
        <authorList>
            <person name="Rong J.-C."/>
            <person name="Yi M.-L."/>
            <person name="Zhao Q."/>
        </authorList>
    </citation>
    <scope>NUCLEOTIDE SEQUENCE [LARGE SCALE GENOMIC DNA]</scope>
    <source>
        <strain evidence="7 8">KCTC 42119</strain>
    </source>
</reference>
<keyword evidence="8" id="KW-1185">Reference proteome</keyword>